<dbReference type="GO" id="GO:0005886">
    <property type="term" value="C:plasma membrane"/>
    <property type="evidence" value="ECO:0007669"/>
    <property type="project" value="UniProtKB-SubCell"/>
</dbReference>
<protein>
    <submittedName>
        <fullName evidence="10">Glycosyl transferase, family 39</fullName>
    </submittedName>
</protein>
<evidence type="ECO:0000256" key="7">
    <source>
        <dbReference type="ARBA" id="ARBA00023136"/>
    </source>
</evidence>
<feature type="transmembrane region" description="Helical" evidence="8">
    <location>
        <begin position="229"/>
        <end position="250"/>
    </location>
</feature>
<evidence type="ECO:0000256" key="1">
    <source>
        <dbReference type="ARBA" id="ARBA00004651"/>
    </source>
</evidence>
<keyword evidence="2" id="KW-1003">Cell membrane</keyword>
<dbReference type="PATRIC" id="fig|246196.56.peg.3553"/>
<accession>I7FMK5</accession>
<evidence type="ECO:0000256" key="2">
    <source>
        <dbReference type="ARBA" id="ARBA00022475"/>
    </source>
</evidence>
<proteinExistence type="predicted"/>
<reference evidence="10 11" key="2">
    <citation type="journal article" date="2009" name="Genome Res.">
        <title>Ortho-proteogenomics: multiple proteomes investigation through orthology and a new MS-based protocol.</title>
        <authorList>
            <person name="Gallien S."/>
            <person name="Perrodou E."/>
            <person name="Carapito C."/>
            <person name="Deshayes C."/>
            <person name="Reyrat J.M."/>
            <person name="Van Dorsselaer A."/>
            <person name="Poch O."/>
            <person name="Schaeffer C."/>
            <person name="Lecompte O."/>
        </authorList>
    </citation>
    <scope>NUCLEOTIDE SEQUENCE [LARGE SCALE GENOMIC DNA]</scope>
    <source>
        <strain evidence="11">ATCC 700084 / mc(2)155</strain>
    </source>
</reference>
<keyword evidence="4 10" id="KW-0808">Transferase</keyword>
<dbReference type="GO" id="GO:0009103">
    <property type="term" value="P:lipopolysaccharide biosynthetic process"/>
    <property type="evidence" value="ECO:0007669"/>
    <property type="project" value="UniProtKB-ARBA"/>
</dbReference>
<evidence type="ECO:0000313" key="10">
    <source>
        <dbReference type="EMBL" id="AFP39928.1"/>
    </source>
</evidence>
<feature type="transmembrane region" description="Helical" evidence="8">
    <location>
        <begin position="307"/>
        <end position="324"/>
    </location>
</feature>
<keyword evidence="7 8" id="KW-0472">Membrane</keyword>
<evidence type="ECO:0000259" key="9">
    <source>
        <dbReference type="Pfam" id="PF13231"/>
    </source>
</evidence>
<dbReference type="Proteomes" id="UP000006158">
    <property type="component" value="Chromosome"/>
</dbReference>
<evidence type="ECO:0000256" key="4">
    <source>
        <dbReference type="ARBA" id="ARBA00022679"/>
    </source>
</evidence>
<keyword evidence="6 8" id="KW-1133">Transmembrane helix</keyword>
<dbReference type="PANTHER" id="PTHR33908">
    <property type="entry name" value="MANNOSYLTRANSFERASE YKCB-RELATED"/>
    <property type="match status" value="1"/>
</dbReference>
<dbReference type="PANTHER" id="PTHR33908:SF11">
    <property type="entry name" value="MEMBRANE PROTEIN"/>
    <property type="match status" value="1"/>
</dbReference>
<feature type="transmembrane region" description="Helical" evidence="8">
    <location>
        <begin position="110"/>
        <end position="129"/>
    </location>
</feature>
<comment type="subcellular location">
    <subcellularLocation>
        <location evidence="1">Cell membrane</location>
        <topology evidence="1">Multi-pass membrane protein</topology>
    </subcellularLocation>
</comment>
<keyword evidence="3" id="KW-0328">Glycosyltransferase</keyword>
<dbReference type="InterPro" id="IPR050297">
    <property type="entry name" value="LipidA_mod_glycosyltrf_83"/>
</dbReference>
<organism evidence="10 11">
    <name type="scientific">Mycolicibacterium smegmatis (strain ATCC 700084 / mc(2)155)</name>
    <name type="common">Mycobacterium smegmatis</name>
    <dbReference type="NCBI Taxonomy" id="246196"/>
    <lineage>
        <taxon>Bacteria</taxon>
        <taxon>Bacillati</taxon>
        <taxon>Actinomycetota</taxon>
        <taxon>Actinomycetes</taxon>
        <taxon>Mycobacteriales</taxon>
        <taxon>Mycobacteriaceae</taxon>
        <taxon>Mycolicibacterium</taxon>
    </lineage>
</organism>
<dbReference type="GO" id="GO:0016763">
    <property type="term" value="F:pentosyltransferase activity"/>
    <property type="evidence" value="ECO:0007669"/>
    <property type="project" value="TreeGrafter"/>
</dbReference>
<evidence type="ECO:0000313" key="11">
    <source>
        <dbReference type="Proteomes" id="UP000006158"/>
    </source>
</evidence>
<feature type="transmembrane region" description="Helical" evidence="8">
    <location>
        <begin position="187"/>
        <end position="217"/>
    </location>
</feature>
<dbReference type="KEGG" id="msg:MSMEI_3465"/>
<feature type="transmembrane region" description="Helical" evidence="8">
    <location>
        <begin position="276"/>
        <end position="300"/>
    </location>
</feature>
<gene>
    <name evidence="10" type="ordered locus">MSMEI_3465</name>
</gene>
<dbReference type="InterPro" id="IPR038731">
    <property type="entry name" value="RgtA/B/C-like"/>
</dbReference>
<dbReference type="EMBL" id="CP001663">
    <property type="protein sequence ID" value="AFP39928.1"/>
    <property type="molecule type" value="Genomic_DNA"/>
</dbReference>
<keyword evidence="5 8" id="KW-0812">Transmembrane</keyword>
<sequence>MHPGWLIGPTRVDVTDPRRDNLGRMAVLGGGDVSRPAPPFAAAAVLPIAALTALAHCAAALLGKGYWFDEVYMLAIGRFHLDWGAADQPPVTPALAALADTVAPGSLVTLRAPAVLATGCAVVLAALIARELGGRRRAQAVTALAQATALFSTFAGHWLTPYTLEPAQWLLLIWLLVRWIRTRDDRLLVAAGAATGLAAMTKFQVLLLCAVLLLGIAWCGPRALLRRPLLWVGAAVALAMVSPTLVWQHVHGWPQLQMTTVVAGEAEYLYGGRAGVAVQLILFAGVLGVGLGVYGAWCLLRHAEFREYRFLPAVGVVLYVVFVATAGRPYYLGGLYAPFVAAGAVCLESVSPGTVRRWALRVGTVTAVAATVAILVLSVNITPPDVGDRIAKAAATAYRDLPEDERDRTVLLGESYITAAYLDGAAPRYGLPQAYGTNRSYGYFTPPPDTADEALYVGAEPDGMREHFVTVRNLATIDGDLKLFLLRERRHPWPQIWSEQRSLTVS</sequence>
<evidence type="ECO:0000256" key="8">
    <source>
        <dbReference type="SAM" id="Phobius"/>
    </source>
</evidence>
<dbReference type="AlphaFoldDB" id="I7FMK5"/>
<evidence type="ECO:0000256" key="5">
    <source>
        <dbReference type="ARBA" id="ARBA00022692"/>
    </source>
</evidence>
<reference evidence="10 11" key="1">
    <citation type="journal article" date="2007" name="Genome Biol.">
        <title>Interrupted coding sequences in Mycobacterium smegmatis: authentic mutations or sequencing errors?</title>
        <authorList>
            <person name="Deshayes C."/>
            <person name="Perrodou E."/>
            <person name="Gallien S."/>
            <person name="Euphrasie D."/>
            <person name="Schaeffer C."/>
            <person name="Van-Dorsselaer A."/>
            <person name="Poch O."/>
            <person name="Lecompte O."/>
            <person name="Reyrat J.M."/>
        </authorList>
    </citation>
    <scope>NUCLEOTIDE SEQUENCE [LARGE SCALE GENOMIC DNA]</scope>
    <source>
        <strain evidence="11">ATCC 700084 / mc(2)155</strain>
    </source>
</reference>
<feature type="transmembrane region" description="Helical" evidence="8">
    <location>
        <begin position="40"/>
        <end position="63"/>
    </location>
</feature>
<feature type="transmembrane region" description="Helical" evidence="8">
    <location>
        <begin position="141"/>
        <end position="160"/>
    </location>
</feature>
<dbReference type="Pfam" id="PF13231">
    <property type="entry name" value="PMT_2"/>
    <property type="match status" value="1"/>
</dbReference>
<evidence type="ECO:0000256" key="6">
    <source>
        <dbReference type="ARBA" id="ARBA00022989"/>
    </source>
</evidence>
<feature type="domain" description="Glycosyltransferase RgtA/B/C/D-like" evidence="9">
    <location>
        <begin position="87"/>
        <end position="247"/>
    </location>
</feature>
<evidence type="ECO:0000256" key="3">
    <source>
        <dbReference type="ARBA" id="ARBA00022676"/>
    </source>
</evidence>
<name>I7FMK5_MYCS2</name>
<feature type="transmembrane region" description="Helical" evidence="8">
    <location>
        <begin position="359"/>
        <end position="379"/>
    </location>
</feature>